<evidence type="ECO:0000313" key="2">
    <source>
        <dbReference type="EMBL" id="DAD81046.1"/>
    </source>
</evidence>
<proteinExistence type="predicted"/>
<accession>A0A8S5MFK6</accession>
<name>A0A8S5MFK6_9CAUD</name>
<reference evidence="2" key="1">
    <citation type="journal article" date="2021" name="Proc. Natl. Acad. Sci. U.S.A.">
        <title>A Catalog of Tens of Thousands of Viruses from Human Metagenomes Reveals Hidden Associations with Chronic Diseases.</title>
        <authorList>
            <person name="Tisza M.J."/>
            <person name="Buck C.B."/>
        </authorList>
    </citation>
    <scope>NUCLEOTIDE SEQUENCE</scope>
    <source>
        <strain evidence="2">CtCVD13</strain>
    </source>
</reference>
<evidence type="ECO:0000259" key="1">
    <source>
        <dbReference type="Pfam" id="PF14594"/>
    </source>
</evidence>
<sequence length="351" mass="40667">MEAISLNVYDRDLKPLGVIDSYSSLRWRRKYFEAGEFELSLNLTKNNFKLLNYDNIIVRSDLTENDEFGIIESWKFKDDGDKVTITVYGSFGLSLLKRRIIKTRINYSGNYIGGFRKLLTTMRAFSLLEITDSDITSDKVDFQCTYKNVYDYHEKLSRASNIGAKIVLDLKNRKYKYVNYVGKDRTEEQKVNTRYEFSEDKSNLDAAEYTYSRKNMITDVLVGGTGEDSARILRTVTKVTTDTHDFDIREAFVDAKSQSNKDLSTTEYNAILDNLGQEKITDPTENFEATVHATHYRKYWDLGDIVNIKKETWEIAQKQRITEVEEVIEKGKHNVTPVYGTPIAETFENED</sequence>
<dbReference type="Pfam" id="PF14594">
    <property type="entry name" value="Sipho_Gp37"/>
    <property type="match status" value="1"/>
</dbReference>
<protein>
    <recommendedName>
        <fullName evidence="1">Gp28/Gp37-like domain-containing protein</fullName>
    </recommendedName>
</protein>
<feature type="domain" description="Gp28/Gp37-like" evidence="1">
    <location>
        <begin position="6"/>
        <end position="341"/>
    </location>
</feature>
<organism evidence="2">
    <name type="scientific">Siphoviridae sp. ctCVD13</name>
    <dbReference type="NCBI Taxonomy" id="2826194"/>
    <lineage>
        <taxon>Viruses</taxon>
        <taxon>Duplodnaviria</taxon>
        <taxon>Heunggongvirae</taxon>
        <taxon>Uroviricota</taxon>
        <taxon>Caudoviricetes</taxon>
    </lineage>
</organism>
<dbReference type="EMBL" id="BK014894">
    <property type="protein sequence ID" value="DAD81046.1"/>
    <property type="molecule type" value="Genomic_DNA"/>
</dbReference>
<dbReference type="InterPro" id="IPR029432">
    <property type="entry name" value="Gp28/Gp37-like_dom"/>
</dbReference>